<dbReference type="Gene3D" id="3.90.1640.10">
    <property type="entry name" value="inorganic pyrophosphatase (n-terminal core)"/>
    <property type="match status" value="1"/>
</dbReference>
<protein>
    <submittedName>
        <fullName evidence="3">Phosphoesterase RecJ-like protein</fullName>
        <ecNumber evidence="3">3.1.13.3</ecNumber>
        <ecNumber evidence="3">3.1.3.7</ecNumber>
    </submittedName>
</protein>
<dbReference type="Pfam" id="PF01368">
    <property type="entry name" value="DHH"/>
    <property type="match status" value="1"/>
</dbReference>
<gene>
    <name evidence="3" type="ORF">HNR21_005875</name>
</gene>
<evidence type="ECO:0000259" key="1">
    <source>
        <dbReference type="Pfam" id="PF01368"/>
    </source>
</evidence>
<evidence type="ECO:0000259" key="2">
    <source>
        <dbReference type="Pfam" id="PF02272"/>
    </source>
</evidence>
<keyword evidence="3" id="KW-0378">Hydrolase</keyword>
<dbReference type="GO" id="GO:0008441">
    <property type="term" value="F:3'(2'),5'-bisphosphate nucleotidase activity"/>
    <property type="evidence" value="ECO:0007669"/>
    <property type="project" value="UniProtKB-EC"/>
</dbReference>
<feature type="domain" description="DDH" evidence="1">
    <location>
        <begin position="33"/>
        <end position="174"/>
    </location>
</feature>
<sequence length="344" mass="36534">MVMPAVNERTRAAAPDEALWKRAVQLVGEAEEIWLACHVSPDGDALGSMLAFGQALRALGKRCGASFGEPFTVPYTLRFLPGQELLAEPGRVPDAPELMITFDAASLDRLGSLAGPAGRAAELIVVDHHASNAGFGTVPLVDPSAAATAVLAEELIDRLGVPLTRDIALGLYAGLASDTGSFKYGSTTPEVHDMAGRLLAAGVRPDAVGRELWDRAPFGYLRVLGGALDRARFEPDAVGGLGMVWTTISRADRAAEDVRFDQLEGVIDQLRRTDEAEVAVVCKETDDGRWYVSTRSKGRVDVGRACVELGGGGHRLAAAYTCDCAPATAIERLRALLTARRDAK</sequence>
<dbReference type="EMBL" id="JACJII010000001">
    <property type="protein sequence ID" value="MBA9006993.1"/>
    <property type="molecule type" value="Genomic_DNA"/>
</dbReference>
<dbReference type="PANTHER" id="PTHR47618">
    <property type="entry name" value="BIFUNCTIONAL OLIGORIBONUCLEASE AND PAP PHOSPHATASE NRNA"/>
    <property type="match status" value="1"/>
</dbReference>
<evidence type="ECO:0000313" key="4">
    <source>
        <dbReference type="Proteomes" id="UP000539313"/>
    </source>
</evidence>
<dbReference type="AlphaFoldDB" id="A0A7W3N3V8"/>
<dbReference type="InterPro" id="IPR003156">
    <property type="entry name" value="DHHA1_dom"/>
</dbReference>
<feature type="domain" description="DHHA1" evidence="2">
    <location>
        <begin position="256"/>
        <end position="330"/>
    </location>
</feature>
<proteinExistence type="predicted"/>
<evidence type="ECO:0000313" key="3">
    <source>
        <dbReference type="EMBL" id="MBA9006993.1"/>
    </source>
</evidence>
<reference evidence="3 4" key="1">
    <citation type="submission" date="2020-08" db="EMBL/GenBank/DDBJ databases">
        <title>Sequencing the genomes of 1000 actinobacteria strains.</title>
        <authorList>
            <person name="Klenk H.-P."/>
        </authorList>
    </citation>
    <scope>NUCLEOTIDE SEQUENCE [LARGE SCALE GENOMIC DNA]</scope>
    <source>
        <strain evidence="3 4">DSM 45823</strain>
    </source>
</reference>
<dbReference type="PANTHER" id="PTHR47618:SF1">
    <property type="entry name" value="BIFUNCTIONAL OLIGORIBONUCLEASE AND PAP PHOSPHATASE NRNA"/>
    <property type="match status" value="1"/>
</dbReference>
<keyword evidence="4" id="KW-1185">Reference proteome</keyword>
<organism evidence="3 4">
    <name type="scientific">Thermomonospora cellulosilytica</name>
    <dbReference type="NCBI Taxonomy" id="1411118"/>
    <lineage>
        <taxon>Bacteria</taxon>
        <taxon>Bacillati</taxon>
        <taxon>Actinomycetota</taxon>
        <taxon>Actinomycetes</taxon>
        <taxon>Streptosporangiales</taxon>
        <taxon>Thermomonosporaceae</taxon>
        <taxon>Thermomonospora</taxon>
    </lineage>
</organism>
<dbReference type="Gene3D" id="3.10.310.30">
    <property type="match status" value="1"/>
</dbReference>
<dbReference type="Proteomes" id="UP000539313">
    <property type="component" value="Unassembled WGS sequence"/>
</dbReference>
<name>A0A7W3N3V8_9ACTN</name>
<dbReference type="SUPFAM" id="SSF64182">
    <property type="entry name" value="DHH phosphoesterases"/>
    <property type="match status" value="1"/>
</dbReference>
<dbReference type="RefSeq" id="WP_119729384.1">
    <property type="nucleotide sequence ID" value="NZ_JACJII010000001.1"/>
</dbReference>
<dbReference type="Pfam" id="PF02272">
    <property type="entry name" value="DHHA1"/>
    <property type="match status" value="1"/>
</dbReference>
<dbReference type="GO" id="GO:0003676">
    <property type="term" value="F:nucleic acid binding"/>
    <property type="evidence" value="ECO:0007669"/>
    <property type="project" value="InterPro"/>
</dbReference>
<dbReference type="InterPro" id="IPR051319">
    <property type="entry name" value="Oligoribo/pAp-PDE_c-di-AMP_PDE"/>
</dbReference>
<accession>A0A7W3N3V8</accession>
<dbReference type="InterPro" id="IPR001667">
    <property type="entry name" value="DDH_dom"/>
</dbReference>
<dbReference type="EC" id="3.1.13.3" evidence="3"/>
<comment type="caution">
    <text evidence="3">The sequence shown here is derived from an EMBL/GenBank/DDBJ whole genome shotgun (WGS) entry which is preliminary data.</text>
</comment>
<dbReference type="InterPro" id="IPR038763">
    <property type="entry name" value="DHH_sf"/>
</dbReference>
<dbReference type="EC" id="3.1.3.7" evidence="3"/>